<dbReference type="AlphaFoldDB" id="A0A0C4DZT8"/>
<evidence type="ECO:0000313" key="4">
    <source>
        <dbReference type="Proteomes" id="UP000011715"/>
    </source>
</evidence>
<dbReference type="EnsemblFungi" id="MAPG_05595T0">
    <property type="protein sequence ID" value="MAPG_05595T0"/>
    <property type="gene ID" value="MAPG_05595"/>
</dbReference>
<accession>A0A0C4DZT8</accession>
<dbReference type="PANTHER" id="PTHR35391:SF7">
    <property type="entry name" value="C2H2-TYPE DOMAIN-CONTAINING PROTEIN"/>
    <property type="match status" value="1"/>
</dbReference>
<sequence length="573" mass="63698">MSVTMSEELEGGGDSDETVIHDAYLNSNRFDVWAVNTGSHLNPSISSSLDHRLRNSNETRDKVILVLRAIRINLDYGGQHGGGHAKQQAPTSQEIASGLSNEALVSVHSFVSLLKRLSIAIKRASTDEYSVHAARARDVDKMGIDQGASDELWADQIVGVRFPDSPESLRKILSTAVSFRMRRFRDWKRHYERRKKRAITAVSQLATGAGRTTLTEGGPSGGSLDNKGKGVGAPAEDIHYGSAKPPDGVQESLAESKQSFQSANFEAPKSVSQSTTVSVGVRSMVAGVFIDWPNPPRGARNPDNGQVRCPYCFDLLDQREAGSKNKWRKHLTKDLEPYHCFDPECQTLLKMFPNEGQWVGHIRAFHSPGSWVCRMMPHTTAVMLDTEGAFRKHLEDEHAGMYPKSRIDTLAKGSYRPAVHANLFDECPMKCPASQASLESATERSALVPHIANHLLLLALESLPERSVRSSQVVSSDDDGDSEERMNSSLRRIRGTVQDGLESLPLFDSTDVGPVAEDTRDEGLPEAYYEDYSHIPMVEHQRRPLDTISQLKDPVMEKFFWIQKGIRVQTRRR</sequence>
<proteinExistence type="predicted"/>
<evidence type="ECO:0000313" key="3">
    <source>
        <dbReference type="EnsemblFungi" id="MAPG_05595T0"/>
    </source>
</evidence>
<dbReference type="OMA" id="DYRIRAC"/>
<dbReference type="PANTHER" id="PTHR35391">
    <property type="entry name" value="C2H2-TYPE DOMAIN-CONTAINING PROTEIN-RELATED"/>
    <property type="match status" value="1"/>
</dbReference>
<evidence type="ECO:0000256" key="1">
    <source>
        <dbReference type="SAM" id="MobiDB-lite"/>
    </source>
</evidence>
<feature type="region of interest" description="Disordered" evidence="1">
    <location>
        <begin position="468"/>
        <end position="487"/>
    </location>
</feature>
<dbReference type="OrthoDB" id="4577595at2759"/>
<feature type="compositionally biased region" description="Polar residues" evidence="1">
    <location>
        <begin position="253"/>
        <end position="264"/>
    </location>
</feature>
<keyword evidence="4" id="KW-1185">Reference proteome</keyword>
<reference evidence="3" key="4">
    <citation type="journal article" date="2015" name="G3 (Bethesda)">
        <title>Genome sequences of three phytopathogenic species of the Magnaporthaceae family of fungi.</title>
        <authorList>
            <person name="Okagaki L.H."/>
            <person name="Nunes C.C."/>
            <person name="Sailsbery J."/>
            <person name="Clay B."/>
            <person name="Brown D."/>
            <person name="John T."/>
            <person name="Oh Y."/>
            <person name="Young N."/>
            <person name="Fitzgerald M."/>
            <person name="Haas B.J."/>
            <person name="Zeng Q."/>
            <person name="Young S."/>
            <person name="Adiconis X."/>
            <person name="Fan L."/>
            <person name="Levin J.Z."/>
            <person name="Mitchell T.K."/>
            <person name="Okubara P.A."/>
            <person name="Farman M.L."/>
            <person name="Kohn L.M."/>
            <person name="Birren B."/>
            <person name="Ma L.-J."/>
            <person name="Dean R.A."/>
        </authorList>
    </citation>
    <scope>NUCLEOTIDE SEQUENCE</scope>
    <source>
        <strain evidence="3">ATCC 64411 / 73-15</strain>
    </source>
</reference>
<reference evidence="2" key="2">
    <citation type="submission" date="2010-05" db="EMBL/GenBank/DDBJ databases">
        <title>The Genome Sequence of Magnaporthe poae strain ATCC 64411.</title>
        <authorList>
            <consortium name="The Broad Institute Genome Sequencing Platform"/>
            <consortium name="Broad Institute Genome Sequencing Center for Infectious Disease"/>
            <person name="Ma L.-J."/>
            <person name="Dead R."/>
            <person name="Young S."/>
            <person name="Zeng Q."/>
            <person name="Koehrsen M."/>
            <person name="Alvarado L."/>
            <person name="Berlin A."/>
            <person name="Chapman S.B."/>
            <person name="Chen Z."/>
            <person name="Freedman E."/>
            <person name="Gellesch M."/>
            <person name="Goldberg J."/>
            <person name="Griggs A."/>
            <person name="Gujja S."/>
            <person name="Heilman E.R."/>
            <person name="Heiman D."/>
            <person name="Hepburn T."/>
            <person name="Howarth C."/>
            <person name="Jen D."/>
            <person name="Larson L."/>
            <person name="Mehta T."/>
            <person name="Neiman D."/>
            <person name="Pearson M."/>
            <person name="Roberts A."/>
            <person name="Saif S."/>
            <person name="Shea T."/>
            <person name="Shenoy N."/>
            <person name="Sisk P."/>
            <person name="Stolte C."/>
            <person name="Sykes S."/>
            <person name="Walk T."/>
            <person name="White J."/>
            <person name="Yandava C."/>
            <person name="Haas B."/>
            <person name="Nusbaum C."/>
            <person name="Birren B."/>
        </authorList>
    </citation>
    <scope>NUCLEOTIDE SEQUENCE</scope>
    <source>
        <strain evidence="2">ATCC 64411</strain>
    </source>
</reference>
<protein>
    <recommendedName>
        <fullName evidence="5">C2H2-type domain-containing protein</fullName>
    </recommendedName>
</protein>
<feature type="region of interest" description="Disordered" evidence="1">
    <location>
        <begin position="209"/>
        <end position="273"/>
    </location>
</feature>
<reference evidence="2" key="3">
    <citation type="submission" date="2011-03" db="EMBL/GenBank/DDBJ databases">
        <title>Annotation of Magnaporthe poae ATCC 64411.</title>
        <authorList>
            <person name="Ma L.-J."/>
            <person name="Dead R."/>
            <person name="Young S.K."/>
            <person name="Zeng Q."/>
            <person name="Gargeya S."/>
            <person name="Fitzgerald M."/>
            <person name="Haas B."/>
            <person name="Abouelleil A."/>
            <person name="Alvarado L."/>
            <person name="Arachchi H.M."/>
            <person name="Berlin A."/>
            <person name="Brown A."/>
            <person name="Chapman S.B."/>
            <person name="Chen Z."/>
            <person name="Dunbar C."/>
            <person name="Freedman E."/>
            <person name="Gearin G."/>
            <person name="Gellesch M."/>
            <person name="Goldberg J."/>
            <person name="Griggs A."/>
            <person name="Gujja S."/>
            <person name="Heiman D."/>
            <person name="Howarth C."/>
            <person name="Larson L."/>
            <person name="Lui A."/>
            <person name="MacDonald P.J.P."/>
            <person name="Mehta T."/>
            <person name="Montmayeur A."/>
            <person name="Murphy C."/>
            <person name="Neiman D."/>
            <person name="Pearson M."/>
            <person name="Priest M."/>
            <person name="Roberts A."/>
            <person name="Saif S."/>
            <person name="Shea T."/>
            <person name="Shenoy N."/>
            <person name="Sisk P."/>
            <person name="Stolte C."/>
            <person name="Sykes S."/>
            <person name="Yandava C."/>
            <person name="Wortman J."/>
            <person name="Nusbaum C."/>
            <person name="Birren B."/>
        </authorList>
    </citation>
    <scope>NUCLEOTIDE SEQUENCE</scope>
    <source>
        <strain evidence="2">ATCC 64411</strain>
    </source>
</reference>
<reference evidence="4" key="1">
    <citation type="submission" date="2010-05" db="EMBL/GenBank/DDBJ databases">
        <title>The genome sequence of Magnaporthe poae strain ATCC 64411.</title>
        <authorList>
            <person name="Ma L.-J."/>
            <person name="Dead R."/>
            <person name="Young S."/>
            <person name="Zeng Q."/>
            <person name="Koehrsen M."/>
            <person name="Alvarado L."/>
            <person name="Berlin A."/>
            <person name="Chapman S.B."/>
            <person name="Chen Z."/>
            <person name="Freedman E."/>
            <person name="Gellesch M."/>
            <person name="Goldberg J."/>
            <person name="Griggs A."/>
            <person name="Gujja S."/>
            <person name="Heilman E.R."/>
            <person name="Heiman D."/>
            <person name="Hepburn T."/>
            <person name="Howarth C."/>
            <person name="Jen D."/>
            <person name="Larson L."/>
            <person name="Mehta T."/>
            <person name="Neiman D."/>
            <person name="Pearson M."/>
            <person name="Roberts A."/>
            <person name="Saif S."/>
            <person name="Shea T."/>
            <person name="Shenoy N."/>
            <person name="Sisk P."/>
            <person name="Stolte C."/>
            <person name="Sykes S."/>
            <person name="Walk T."/>
            <person name="White J."/>
            <person name="Yandava C."/>
            <person name="Haas B."/>
            <person name="Nusbaum C."/>
            <person name="Birren B."/>
        </authorList>
    </citation>
    <scope>NUCLEOTIDE SEQUENCE [LARGE SCALE GENOMIC DNA]</scope>
    <source>
        <strain evidence="4">ATCC 64411 / 73-15</strain>
    </source>
</reference>
<name>A0A0C4DZT8_MAGP6</name>
<dbReference type="STRING" id="644358.A0A0C4DZT8"/>
<evidence type="ECO:0008006" key="5">
    <source>
        <dbReference type="Google" id="ProtNLM"/>
    </source>
</evidence>
<gene>
    <name evidence="2" type="ORF">MAPG_05595</name>
</gene>
<evidence type="ECO:0000313" key="2">
    <source>
        <dbReference type="EMBL" id="KLU86583.1"/>
    </source>
</evidence>
<dbReference type="EMBL" id="GL876969">
    <property type="protein sequence ID" value="KLU86583.1"/>
    <property type="molecule type" value="Genomic_DNA"/>
</dbReference>
<dbReference type="Proteomes" id="UP000011715">
    <property type="component" value="Unassembled WGS sequence"/>
</dbReference>
<reference evidence="3" key="5">
    <citation type="submission" date="2015-06" db="UniProtKB">
        <authorList>
            <consortium name="EnsemblFungi"/>
        </authorList>
    </citation>
    <scope>IDENTIFICATION</scope>
    <source>
        <strain evidence="3">ATCC 64411</strain>
    </source>
</reference>
<organism evidence="3 4">
    <name type="scientific">Magnaporthiopsis poae (strain ATCC 64411 / 73-15)</name>
    <name type="common">Kentucky bluegrass fungus</name>
    <name type="synonym">Magnaporthe poae</name>
    <dbReference type="NCBI Taxonomy" id="644358"/>
    <lineage>
        <taxon>Eukaryota</taxon>
        <taxon>Fungi</taxon>
        <taxon>Dikarya</taxon>
        <taxon>Ascomycota</taxon>
        <taxon>Pezizomycotina</taxon>
        <taxon>Sordariomycetes</taxon>
        <taxon>Sordariomycetidae</taxon>
        <taxon>Magnaporthales</taxon>
        <taxon>Magnaporthaceae</taxon>
        <taxon>Magnaporthiopsis</taxon>
    </lineage>
</organism>
<dbReference type="VEuPathDB" id="FungiDB:MAPG_05595"/>
<dbReference type="EMBL" id="ADBL01001335">
    <property type="status" value="NOT_ANNOTATED_CDS"/>
    <property type="molecule type" value="Genomic_DNA"/>
</dbReference>